<feature type="region of interest" description="Disordered" evidence="1">
    <location>
        <begin position="210"/>
        <end position="278"/>
    </location>
</feature>
<protein>
    <submittedName>
        <fullName evidence="2">SPOR domain-containing protein</fullName>
    </submittedName>
</protein>
<sequence length="410" mass="43649">MSGRPDQINLLAEEMTRAGRAWQDSGEELERILRGLGLSTGAARSIGRAGRWVADQKRDLERRRDELLKTDQQQVVQAAANAAQLALAQRGKTGNPLEKAWNDYAHHYLPGLWEGSKDLGLSALASNPLSAPVYYAFDADGWAERGPIGQVKGLIDGAQHPVQFAKAVANWEEWKNDPIRAFGHVVPGLVLTIATGGGGIKAVGRIRAKLKTSKPSPDAERGHAAEAKPSTPPEQPKPADKTPPKPASGDVKVGGKPSGDKKVAGGGGTTPSGDVKPRVPEYTAQQLKELSDAAGGLRGVYEQHGPELAGKVIGQETLSLSSGKRLHIMRRVEELGLPQQGAADVAMAAAQRAWGSAGQIRLPDGRIAVVPGHPTVPDTFVVGKDGEITLRRSRRIFEKGSAKARVEFLD</sequence>
<keyword evidence="3" id="KW-1185">Reference proteome</keyword>
<evidence type="ECO:0000313" key="3">
    <source>
        <dbReference type="Proteomes" id="UP001596380"/>
    </source>
</evidence>
<proteinExistence type="predicted"/>
<accession>A0ABW2CPQ3</accession>
<name>A0ABW2CPQ3_9ACTN</name>
<evidence type="ECO:0000313" key="2">
    <source>
        <dbReference type="EMBL" id="MFC6883240.1"/>
    </source>
</evidence>
<feature type="compositionally biased region" description="Basic and acidic residues" evidence="1">
    <location>
        <begin position="217"/>
        <end position="226"/>
    </location>
</feature>
<dbReference type="RefSeq" id="WP_160822529.1">
    <property type="nucleotide sequence ID" value="NZ_JBHSXE010000001.1"/>
</dbReference>
<comment type="caution">
    <text evidence="2">The sequence shown here is derived from an EMBL/GenBank/DDBJ whole genome shotgun (WGS) entry which is preliminary data.</text>
</comment>
<dbReference type="EMBL" id="JBHSXS010000018">
    <property type="protein sequence ID" value="MFC6883240.1"/>
    <property type="molecule type" value="Genomic_DNA"/>
</dbReference>
<evidence type="ECO:0000256" key="1">
    <source>
        <dbReference type="SAM" id="MobiDB-lite"/>
    </source>
</evidence>
<reference evidence="3" key="1">
    <citation type="journal article" date="2019" name="Int. J. Syst. Evol. Microbiol.">
        <title>The Global Catalogue of Microorganisms (GCM) 10K type strain sequencing project: providing services to taxonomists for standard genome sequencing and annotation.</title>
        <authorList>
            <consortium name="The Broad Institute Genomics Platform"/>
            <consortium name="The Broad Institute Genome Sequencing Center for Infectious Disease"/>
            <person name="Wu L."/>
            <person name="Ma J."/>
        </authorList>
    </citation>
    <scope>NUCLEOTIDE SEQUENCE [LARGE SCALE GENOMIC DNA]</scope>
    <source>
        <strain evidence="3">JCM 3369</strain>
    </source>
</reference>
<gene>
    <name evidence="2" type="ORF">ACFQKB_26025</name>
</gene>
<dbReference type="Proteomes" id="UP001596380">
    <property type="component" value="Unassembled WGS sequence"/>
</dbReference>
<organism evidence="2 3">
    <name type="scientific">Actinomadura yumaensis</name>
    <dbReference type="NCBI Taxonomy" id="111807"/>
    <lineage>
        <taxon>Bacteria</taxon>
        <taxon>Bacillati</taxon>
        <taxon>Actinomycetota</taxon>
        <taxon>Actinomycetes</taxon>
        <taxon>Streptosporangiales</taxon>
        <taxon>Thermomonosporaceae</taxon>
        <taxon>Actinomadura</taxon>
    </lineage>
</organism>